<reference evidence="2 3" key="1">
    <citation type="submission" date="2019-04" db="EMBL/GenBank/DDBJ databases">
        <title>Deinococcus metalilatus MA1002 mutant No.5.</title>
        <authorList>
            <person name="Park W."/>
            <person name="Park C."/>
        </authorList>
    </citation>
    <scope>NUCLEOTIDE SEQUENCE [LARGE SCALE GENOMIC DNA]</scope>
    <source>
        <strain evidence="2 3">MA1002-m5</strain>
    </source>
</reference>
<sequence>MKRAQPPQVLATTAGGRCLLFHLDAGEGVPPHQHPQAQVVIAVLSGELHVTTGEGLRALYGGEVMTHDGDQPIALEAVQPGTQVLVTLLHGG</sequence>
<dbReference type="InterPro" id="IPR014710">
    <property type="entry name" value="RmlC-like_jellyroll"/>
</dbReference>
<dbReference type="Gene3D" id="2.60.120.10">
    <property type="entry name" value="Jelly Rolls"/>
    <property type="match status" value="1"/>
</dbReference>
<gene>
    <name evidence="2" type="ORF">FCS05_15020</name>
    <name evidence="1" type="ORF">HNQ10_003592</name>
</gene>
<protein>
    <submittedName>
        <fullName evidence="2">Cupin domain-containing protein</fullName>
    </submittedName>
    <submittedName>
        <fullName evidence="1">Quercetin dioxygenase-like cupin family protein</fullName>
    </submittedName>
</protein>
<proteinExistence type="predicted"/>
<evidence type="ECO:0000313" key="1">
    <source>
        <dbReference type="EMBL" id="MBB5296739.1"/>
    </source>
</evidence>
<dbReference type="RefSeq" id="WP_129119499.1">
    <property type="nucleotide sequence ID" value="NZ_BSUI01000001.1"/>
</dbReference>
<dbReference type="SUPFAM" id="SSF51182">
    <property type="entry name" value="RmlC-like cupins"/>
    <property type="match status" value="1"/>
</dbReference>
<name>A0AAJ5F2F3_9DEIO</name>
<dbReference type="InterPro" id="IPR011051">
    <property type="entry name" value="RmlC_Cupin_sf"/>
</dbReference>
<dbReference type="AlphaFoldDB" id="A0AAJ5F2F3"/>
<organism evidence="2 3">
    <name type="scientific">Deinococcus metallilatus</name>
    <dbReference type="NCBI Taxonomy" id="1211322"/>
    <lineage>
        <taxon>Bacteria</taxon>
        <taxon>Thermotogati</taxon>
        <taxon>Deinococcota</taxon>
        <taxon>Deinococci</taxon>
        <taxon>Deinococcales</taxon>
        <taxon>Deinococcaceae</taxon>
        <taxon>Deinococcus</taxon>
    </lineage>
</organism>
<evidence type="ECO:0000313" key="2">
    <source>
        <dbReference type="EMBL" id="TLK24168.1"/>
    </source>
</evidence>
<accession>A0AAJ5F2F3</accession>
<dbReference type="Proteomes" id="UP000536909">
    <property type="component" value="Unassembled WGS sequence"/>
</dbReference>
<reference evidence="1 4" key="2">
    <citation type="submission" date="2020-08" db="EMBL/GenBank/DDBJ databases">
        <title>Genomic Encyclopedia of Type Strains, Phase IV (KMG-IV): sequencing the most valuable type-strain genomes for metagenomic binning, comparative biology and taxonomic classification.</title>
        <authorList>
            <person name="Goeker M."/>
        </authorList>
    </citation>
    <scope>NUCLEOTIDE SEQUENCE [LARGE SCALE GENOMIC DNA]</scope>
    <source>
        <strain evidence="1 4">DSM 105434</strain>
    </source>
</reference>
<evidence type="ECO:0000313" key="4">
    <source>
        <dbReference type="Proteomes" id="UP000536909"/>
    </source>
</evidence>
<comment type="caution">
    <text evidence="2">The sequence shown here is derived from an EMBL/GenBank/DDBJ whole genome shotgun (WGS) entry which is preliminary data.</text>
</comment>
<dbReference type="EMBL" id="JACHFV010000013">
    <property type="protein sequence ID" value="MBB5296739.1"/>
    <property type="molecule type" value="Genomic_DNA"/>
</dbReference>
<keyword evidence="4" id="KW-1185">Reference proteome</keyword>
<evidence type="ECO:0000313" key="3">
    <source>
        <dbReference type="Proteomes" id="UP000308000"/>
    </source>
</evidence>
<dbReference type="EMBL" id="VBRC01000011">
    <property type="protein sequence ID" value="TLK24168.1"/>
    <property type="molecule type" value="Genomic_DNA"/>
</dbReference>
<dbReference type="Proteomes" id="UP000308000">
    <property type="component" value="Unassembled WGS sequence"/>
</dbReference>